<evidence type="ECO:0000313" key="3">
    <source>
        <dbReference type="Proteomes" id="UP000002408"/>
    </source>
</evidence>
<evidence type="ECO:0000313" key="2">
    <source>
        <dbReference type="EMBL" id="ABS55447.1"/>
    </source>
</evidence>
<dbReference type="InterPro" id="IPR003793">
    <property type="entry name" value="UPF0166"/>
</dbReference>
<protein>
    <submittedName>
        <fullName evidence="2">Uncharacterized protein</fullName>
    </submittedName>
</protein>
<evidence type="ECO:0000256" key="1">
    <source>
        <dbReference type="ARBA" id="ARBA00010554"/>
    </source>
</evidence>
<dbReference type="PANTHER" id="PTHR35983">
    <property type="entry name" value="UPF0166 PROTEIN TM_0021"/>
    <property type="match status" value="1"/>
</dbReference>
<dbReference type="Gene3D" id="3.30.70.120">
    <property type="match status" value="1"/>
</dbReference>
<accession>A7I6T6</accession>
<proteinExistence type="inferred from homology"/>
<dbReference type="InterPro" id="IPR011322">
    <property type="entry name" value="N-reg_PII-like_a/b"/>
</dbReference>
<dbReference type="InterPro" id="IPR015867">
    <property type="entry name" value="N-reg_PII/ATP_PRibTrfase_C"/>
</dbReference>
<dbReference type="eggNOG" id="arCOG04967">
    <property type="taxonomic scope" value="Archaea"/>
</dbReference>
<dbReference type="AlphaFoldDB" id="A7I6T6"/>
<name>A7I6T6_METB6</name>
<dbReference type="KEGG" id="mbn:Mboo_0929"/>
<organism evidence="2 3">
    <name type="scientific">Methanoregula boonei (strain DSM 21154 / JCM 14090 / 6A8)</name>
    <dbReference type="NCBI Taxonomy" id="456442"/>
    <lineage>
        <taxon>Archaea</taxon>
        <taxon>Methanobacteriati</taxon>
        <taxon>Methanobacteriota</taxon>
        <taxon>Stenosarchaea group</taxon>
        <taxon>Methanomicrobia</taxon>
        <taxon>Methanomicrobiales</taxon>
        <taxon>Methanoregulaceae</taxon>
        <taxon>Methanoregula</taxon>
    </lineage>
</organism>
<sequence>MLMDGILLKIYIAESTTIEGRPAYKYLVDYFKAKGFHGCTVLRGMAGFGHENVIHTVDVLRLSLDLPVTLEVVDTQEKIMAILPDIERFVEHGQVTLQNVRMIRKTPE</sequence>
<reference evidence="3" key="1">
    <citation type="journal article" date="2015" name="Microbiology">
        <title>Genome of Methanoregula boonei 6A8 reveals adaptations to oligotrophic peatland environments.</title>
        <authorList>
            <person name="Braeuer S."/>
            <person name="Cadillo-Quiroz H."/>
            <person name="Kyrpides N."/>
            <person name="Woyke T."/>
            <person name="Goodwin L."/>
            <person name="Detter C."/>
            <person name="Podell S."/>
            <person name="Yavitt J.B."/>
            <person name="Zinder S.H."/>
        </authorList>
    </citation>
    <scope>NUCLEOTIDE SEQUENCE [LARGE SCALE GENOMIC DNA]</scope>
    <source>
        <strain evidence="3">DSM 21154 / JCM 14090 / 6A8</strain>
    </source>
</reference>
<dbReference type="HOGENOM" id="CLU_146749_1_0_2"/>
<dbReference type="SUPFAM" id="SSF54913">
    <property type="entry name" value="GlnB-like"/>
    <property type="match status" value="1"/>
</dbReference>
<dbReference type="STRING" id="456442.Mboo_0929"/>
<dbReference type="Proteomes" id="UP000002408">
    <property type="component" value="Chromosome"/>
</dbReference>
<dbReference type="EMBL" id="CP000780">
    <property type="protein sequence ID" value="ABS55447.1"/>
    <property type="molecule type" value="Genomic_DNA"/>
</dbReference>
<comment type="similarity">
    <text evidence="1">Belongs to the UPF0166 family.</text>
</comment>
<keyword evidence="3" id="KW-1185">Reference proteome</keyword>
<gene>
    <name evidence="2" type="ordered locus">Mboo_0929</name>
</gene>
<dbReference type="Pfam" id="PF02641">
    <property type="entry name" value="DUF190"/>
    <property type="match status" value="1"/>
</dbReference>
<dbReference type="OrthoDB" id="8505at2157"/>
<dbReference type="PANTHER" id="PTHR35983:SF1">
    <property type="entry name" value="UPF0166 PROTEIN TM_0021"/>
    <property type="match status" value="1"/>
</dbReference>